<dbReference type="Gene3D" id="3.80.10.10">
    <property type="entry name" value="Ribonuclease Inhibitor"/>
    <property type="match status" value="1"/>
</dbReference>
<dbReference type="InterPro" id="IPR032675">
    <property type="entry name" value="LRR_dom_sf"/>
</dbReference>
<dbReference type="GeneID" id="110422516"/>
<feature type="region of interest" description="Disordered" evidence="3">
    <location>
        <begin position="45"/>
        <end position="72"/>
    </location>
</feature>
<dbReference type="PANTHER" id="PTHR47186">
    <property type="entry name" value="LEUCINE-RICH REPEAT-CONTAINING PROTEIN 57"/>
    <property type="match status" value="1"/>
</dbReference>
<keyword evidence="5" id="KW-1185">Reference proteome</keyword>
<evidence type="ECO:0000313" key="6">
    <source>
        <dbReference type="RefSeq" id="XP_021292143.1"/>
    </source>
</evidence>
<protein>
    <submittedName>
        <fullName evidence="6">Disease resistance RPP13-like protein 4</fullName>
    </submittedName>
</protein>
<keyword evidence="1" id="KW-0677">Repeat</keyword>
<dbReference type="Pfam" id="PF23598">
    <property type="entry name" value="LRR_14"/>
    <property type="match status" value="1"/>
</dbReference>
<evidence type="ECO:0000313" key="5">
    <source>
        <dbReference type="Proteomes" id="UP000504621"/>
    </source>
</evidence>
<feature type="region of interest" description="Disordered" evidence="3">
    <location>
        <begin position="323"/>
        <end position="348"/>
    </location>
</feature>
<organism evidence="5 6">
    <name type="scientific">Herrania umbratica</name>
    <dbReference type="NCBI Taxonomy" id="108875"/>
    <lineage>
        <taxon>Eukaryota</taxon>
        <taxon>Viridiplantae</taxon>
        <taxon>Streptophyta</taxon>
        <taxon>Embryophyta</taxon>
        <taxon>Tracheophyta</taxon>
        <taxon>Spermatophyta</taxon>
        <taxon>Magnoliopsida</taxon>
        <taxon>eudicotyledons</taxon>
        <taxon>Gunneridae</taxon>
        <taxon>Pentapetalae</taxon>
        <taxon>rosids</taxon>
        <taxon>malvids</taxon>
        <taxon>Malvales</taxon>
        <taxon>Malvaceae</taxon>
        <taxon>Byttnerioideae</taxon>
        <taxon>Herrania</taxon>
    </lineage>
</organism>
<dbReference type="InterPro" id="IPR055414">
    <property type="entry name" value="LRR_R13L4/SHOC2-like"/>
</dbReference>
<dbReference type="Gene3D" id="1.10.10.10">
    <property type="entry name" value="Winged helix-like DNA-binding domain superfamily/Winged helix DNA-binding domain"/>
    <property type="match status" value="1"/>
</dbReference>
<feature type="compositionally biased region" description="Basic and acidic residues" evidence="3">
    <location>
        <begin position="45"/>
        <end position="71"/>
    </location>
</feature>
<dbReference type="InterPro" id="IPR036388">
    <property type="entry name" value="WH-like_DNA-bd_sf"/>
</dbReference>
<gene>
    <name evidence="6" type="primary">LOC110422516</name>
</gene>
<reference evidence="6" key="1">
    <citation type="submission" date="2025-08" db="UniProtKB">
        <authorList>
            <consortium name="RefSeq"/>
        </authorList>
    </citation>
    <scope>IDENTIFICATION</scope>
    <source>
        <tissue evidence="6">Leaf</tissue>
    </source>
</reference>
<feature type="domain" description="Disease resistance R13L4/SHOC-2-like LRR" evidence="4">
    <location>
        <begin position="395"/>
        <end position="563"/>
    </location>
</feature>
<name>A0A6J1AYT5_9ROSI</name>
<proteinExistence type="predicted"/>
<evidence type="ECO:0000256" key="1">
    <source>
        <dbReference type="ARBA" id="ARBA00022737"/>
    </source>
</evidence>
<keyword evidence="2" id="KW-0611">Plant defense</keyword>
<feature type="compositionally biased region" description="Polar residues" evidence="3">
    <location>
        <begin position="588"/>
        <end position="602"/>
    </location>
</feature>
<evidence type="ECO:0000259" key="4">
    <source>
        <dbReference type="Pfam" id="PF23598"/>
    </source>
</evidence>
<dbReference type="AlphaFoldDB" id="A0A6J1AYT5"/>
<accession>A0A6J1AYT5</accession>
<evidence type="ECO:0000256" key="2">
    <source>
        <dbReference type="ARBA" id="ARBA00022821"/>
    </source>
</evidence>
<dbReference type="OrthoDB" id="1110401at2759"/>
<feature type="compositionally biased region" description="Low complexity" evidence="3">
    <location>
        <begin position="336"/>
        <end position="347"/>
    </location>
</feature>
<dbReference type="GO" id="GO:0006952">
    <property type="term" value="P:defense response"/>
    <property type="evidence" value="ECO:0007669"/>
    <property type="project" value="UniProtKB-KW"/>
</dbReference>
<dbReference type="Proteomes" id="UP000504621">
    <property type="component" value="Unplaced"/>
</dbReference>
<sequence>MSSSKGGSVQLTESAEIISIQIIIEKLNRLHELLNKAVINRKEKVDVSDRGNQGKESKAADEDKKTKEKKVPPQLEKVCEELNQMIRAFQKLKNFENDLIKQVKTLQGNVDDILKGLESSSRSFDQRIEHNLKVLSTNITKVKIQIPSQHQASNLISGPSWNLQKTVACSREEGDLPNLYEAAKILEPKRSFFKEIQDKYDRLDVKFRLCLLCFAIFPEKAEIKKSLLRLWWLGESLTEIPGEKEEMDPMNHILGVFVKEGFIEPVEKKSRLPATSYKMHPIVRSLLIRLAKEANFFDYDSKGNPKMDSSASQKACLIKSEGPYWSSKNSSQTVEKQQQQTNSKKQQLTNPEKQLTLFNISKQYLDFPLELFSKMTRISVLYLGRWESIRKHHIEVESTKFLEGLKNMKRLRLLSLQGISRITMLEGSLCELINLRILDLRACHNLETLPDKIGSLKNLTYLDISECYFLYHMPKQLSSLSQLQVLKGFVISDSKSSCTLDDLALLTNLRKLNVNVDSGKFNIDTAGDALFKFTGLRKLKIAWEGEEETIKQESVEAKPTLEKKRCCLAKFICGNKGERKGNEKQEEAQGTFSKHKMSSSGQEGRPASAGQANELGLVKLDLQGYRGTKPPSWLVPEKLTRLKQLYIRGGRLSDLGDKKWEKIEILRLRYLSRLKMNWKDLQTQFPNLKHFESVKCYEVAFSPCDASGVWLKS</sequence>
<feature type="compositionally biased region" description="Polar residues" evidence="3">
    <location>
        <begin position="326"/>
        <end position="335"/>
    </location>
</feature>
<dbReference type="PANTHER" id="PTHR47186:SF54">
    <property type="entry name" value="DISEASE RESISTANCE RPP13-LIKE PROTEIN 4"/>
    <property type="match status" value="1"/>
</dbReference>
<dbReference type="RefSeq" id="XP_021292143.1">
    <property type="nucleotide sequence ID" value="XM_021436468.1"/>
</dbReference>
<feature type="region of interest" description="Disordered" evidence="3">
    <location>
        <begin position="579"/>
        <end position="608"/>
    </location>
</feature>
<evidence type="ECO:0000256" key="3">
    <source>
        <dbReference type="SAM" id="MobiDB-lite"/>
    </source>
</evidence>
<dbReference type="SUPFAM" id="SSF52058">
    <property type="entry name" value="L domain-like"/>
    <property type="match status" value="1"/>
</dbReference>